<dbReference type="PATRIC" id="fig|1461583.4.peg.1015"/>
<dbReference type="EMBL" id="LN483074">
    <property type="protein sequence ID" value="CEA01874.1"/>
    <property type="molecule type" value="Genomic_DNA"/>
</dbReference>
<sequence>MIQVNYMKPFYTKLTARKLRLVFAYQYFSVVKDNELYYFVPIEGKEMIVNLDTMQIENLAEVFVFQKGNRFLRLPLYQLMLMSNIQEHLLPMLEEVIAKANDVPQQQPAPPPAVDEPTAFEQELTKRNYDYLIDCALDSNDEAAFHKLVDAKKQLEVQPS</sequence>
<proteinExistence type="predicted"/>
<reference evidence="1" key="1">
    <citation type="submission" date="2014-07" db="EMBL/GenBank/DDBJ databases">
        <authorList>
            <person name="Urmite Genomes Urmite Genomes"/>
        </authorList>
    </citation>
    <scope>NUCLEOTIDE SEQUENCE</scope>
    <source>
        <strain evidence="1">13S34_air</strain>
    </source>
</reference>
<accession>A0A078M6G2</accession>
<dbReference type="HOGENOM" id="CLU_1719897_0_0_9"/>
<evidence type="ECO:0000313" key="1">
    <source>
        <dbReference type="EMBL" id="CEA01874.1"/>
    </source>
</evidence>
<organism evidence="1">
    <name type="scientific">Metalysinibacillus saudimassiliensis</name>
    <dbReference type="NCBI Taxonomy" id="1461583"/>
    <lineage>
        <taxon>Bacteria</taxon>
        <taxon>Bacillati</taxon>
        <taxon>Bacillota</taxon>
        <taxon>Bacilli</taxon>
        <taxon>Bacillales</taxon>
        <taxon>Caryophanaceae</taxon>
        <taxon>Metalysinibacillus</taxon>
    </lineage>
</organism>
<dbReference type="AlphaFoldDB" id="A0A078M6G2"/>
<gene>
    <name evidence="1" type="ORF">BN1050_01054</name>
</gene>
<name>A0A078M6G2_9BACL</name>
<protein>
    <submittedName>
        <fullName evidence="1">Uncharacterized protein</fullName>
    </submittedName>
</protein>